<dbReference type="RefSeq" id="WP_067386779.1">
    <property type="nucleotide sequence ID" value="NZ_CP015839.1"/>
</dbReference>
<gene>
    <name evidence="4" type="ORF">A8C75_22600</name>
</gene>
<dbReference type="InterPro" id="IPR022770">
    <property type="entry name" value="IucA/IucC-like_C"/>
</dbReference>
<comment type="similarity">
    <text evidence="1">Belongs to the IucA/IucC family.</text>
</comment>
<reference evidence="4 5" key="2">
    <citation type="journal article" date="2018" name="Int. J. Syst. Evol. Microbiol.">
        <title>Marinobacterium aestuarii sp. nov., a benzene-degrading marine bacterium isolated from estuary sediment.</title>
        <authorList>
            <person name="Bae S.S."/>
            <person name="Jung J."/>
            <person name="Chung D."/>
            <person name="Baek K."/>
        </authorList>
    </citation>
    <scope>NUCLEOTIDE SEQUENCE [LARGE SCALE GENOMIC DNA]</scope>
    <source>
        <strain evidence="4 5">ST58-10</strain>
    </source>
</reference>
<dbReference type="KEGG" id="mars:A8C75_22600"/>
<feature type="domain" description="Aerobactin siderophore biosynthesis IucA/IucC N-terminal" evidence="2">
    <location>
        <begin position="168"/>
        <end position="382"/>
    </location>
</feature>
<dbReference type="AlphaFoldDB" id="A0A1A9F4I9"/>
<proteinExistence type="inferred from homology"/>
<evidence type="ECO:0000313" key="5">
    <source>
        <dbReference type="Proteomes" id="UP000078070"/>
    </source>
</evidence>
<evidence type="ECO:0000259" key="2">
    <source>
        <dbReference type="Pfam" id="PF04183"/>
    </source>
</evidence>
<reference evidence="5" key="1">
    <citation type="submission" date="2016-05" db="EMBL/GenBank/DDBJ databases">
        <authorList>
            <person name="Baek K."/>
            <person name="Yang S.-J."/>
        </authorList>
    </citation>
    <scope>NUCLEOTIDE SEQUENCE [LARGE SCALE GENOMIC DNA]</scope>
    <source>
        <strain evidence="5">ST58-10</strain>
    </source>
</reference>
<dbReference type="STRING" id="1821621.A8C75_22600"/>
<sequence>MSIVSLDDASDYIFARVLDTLLREDVQQFSSRGRQVSPESVGHAAAQDGGDWWHLAHLAAGELWIPVQASAFMQRWRYRQGPVIARPAGRDDPLELTNCAALLEWLSAGLEPSELEHYRHFAIECREAALHGLRCRQAQQDYFSAGRDQSQGEGGWAQRFLHYDRLASYLDHPYYPTARAKSGFSVEDLERYAPEFQPRFQLRWLAVPRAFCQASRAEEPHWIPDFARVGLSETLAADYRLIPVHPFLWDQALRPLLQDAGLDQQVIRAPGACVEVVPTLSVRSLMLLERPGTHIKLPLTIRTLGSRNIRTVKPSTIGDGQRVQDLLGAIARQDEQLQGRLLLTDESLGAHVDGHSFLGYIQRLYPQEVTDGTLVSVAGLLAVTPSGCRVFEELSGRFYQGDTRAFLRHYLDLTLAVHVTLWLRYGIALESNQQNSMLLLGPAAGSMRLLLKDNDAPRIERESLAARWPELYRHVEGLQDQRIWSQDPLALGQMFTTITLQLNLAPLIEGMVQLRYGERRELYRLLLQALEDSLAALPNEDATELRRLLLEDDKLYAKYLLTAGTLQSKSHSGAADINKFYGKSAPNFLWEAL</sequence>
<dbReference type="PANTHER" id="PTHR34384:SF5">
    <property type="entry name" value="L-2,3-DIAMINOPROPANOATE--CITRATE LIGASE"/>
    <property type="match status" value="1"/>
</dbReference>
<dbReference type="InterPro" id="IPR007310">
    <property type="entry name" value="Aerobactin_biosyn_IucA/IucC_N"/>
</dbReference>
<dbReference type="Pfam" id="PF06276">
    <property type="entry name" value="FhuF"/>
    <property type="match status" value="1"/>
</dbReference>
<dbReference type="Gene3D" id="1.10.510.40">
    <property type="match status" value="1"/>
</dbReference>
<dbReference type="Proteomes" id="UP000078070">
    <property type="component" value="Chromosome"/>
</dbReference>
<evidence type="ECO:0008006" key="6">
    <source>
        <dbReference type="Google" id="ProtNLM"/>
    </source>
</evidence>
<dbReference type="GO" id="GO:0016881">
    <property type="term" value="F:acid-amino acid ligase activity"/>
    <property type="evidence" value="ECO:0007669"/>
    <property type="project" value="UniProtKB-ARBA"/>
</dbReference>
<dbReference type="EMBL" id="CP015839">
    <property type="protein sequence ID" value="ANG64992.1"/>
    <property type="molecule type" value="Genomic_DNA"/>
</dbReference>
<dbReference type="GO" id="GO:0019290">
    <property type="term" value="P:siderophore biosynthetic process"/>
    <property type="evidence" value="ECO:0007669"/>
    <property type="project" value="InterPro"/>
</dbReference>
<evidence type="ECO:0000313" key="4">
    <source>
        <dbReference type="EMBL" id="ANG64992.1"/>
    </source>
</evidence>
<evidence type="ECO:0000256" key="1">
    <source>
        <dbReference type="ARBA" id="ARBA00007832"/>
    </source>
</evidence>
<keyword evidence="5" id="KW-1185">Reference proteome</keyword>
<evidence type="ECO:0000259" key="3">
    <source>
        <dbReference type="Pfam" id="PF06276"/>
    </source>
</evidence>
<feature type="domain" description="Aerobactin siderophore biosynthesis IucA/IucC-like C-terminal" evidence="3">
    <location>
        <begin position="405"/>
        <end position="553"/>
    </location>
</feature>
<dbReference type="OrthoDB" id="495728at2"/>
<name>A0A1A9F4I9_9GAMM</name>
<protein>
    <recommendedName>
        <fullName evidence="6">Siderophore biosynthesis protein</fullName>
    </recommendedName>
</protein>
<accession>A0A1A9F4I9</accession>
<dbReference type="Pfam" id="PF04183">
    <property type="entry name" value="IucA_IucC"/>
    <property type="match status" value="1"/>
</dbReference>
<organism evidence="4 5">
    <name type="scientific">Marinobacterium aestuarii</name>
    <dbReference type="NCBI Taxonomy" id="1821621"/>
    <lineage>
        <taxon>Bacteria</taxon>
        <taxon>Pseudomonadati</taxon>
        <taxon>Pseudomonadota</taxon>
        <taxon>Gammaproteobacteria</taxon>
        <taxon>Oceanospirillales</taxon>
        <taxon>Oceanospirillaceae</taxon>
        <taxon>Marinobacterium</taxon>
    </lineage>
</organism>
<dbReference type="InterPro" id="IPR037455">
    <property type="entry name" value="LucA/IucC-like"/>
</dbReference>
<dbReference type="PANTHER" id="PTHR34384">
    <property type="entry name" value="L-2,3-DIAMINOPROPANOATE--CITRATE LIGASE"/>
    <property type="match status" value="1"/>
</dbReference>